<dbReference type="OrthoDB" id="1679733at2"/>
<protein>
    <submittedName>
        <fullName evidence="1">Uncharacterized protein</fullName>
    </submittedName>
</protein>
<organism evidence="1 2">
    <name type="scientific">Paenibacillus yonginensis</name>
    <dbReference type="NCBI Taxonomy" id="1462996"/>
    <lineage>
        <taxon>Bacteria</taxon>
        <taxon>Bacillati</taxon>
        <taxon>Bacillota</taxon>
        <taxon>Bacilli</taxon>
        <taxon>Bacillales</taxon>
        <taxon>Paenibacillaceae</taxon>
        <taxon>Paenibacillus</taxon>
    </lineage>
</organism>
<dbReference type="KEGG" id="pyg:AWM70_05845"/>
<dbReference type="AlphaFoldDB" id="A0A1B1MYA3"/>
<evidence type="ECO:0000313" key="2">
    <source>
        <dbReference type="Proteomes" id="UP000092573"/>
    </source>
</evidence>
<sequence length="106" mass="11672">MIQDHIAGLLADIEAYLISNRTASPADRMKGVLNLFAGFRENKMQLPKGVETAAFPPDKPLAGTSFYHDIHHIFVSLIEEMDGKQPAKASSAFRADLLLTAFRSDI</sequence>
<dbReference type="STRING" id="1462996.AWM70_05845"/>
<reference evidence="1 2" key="1">
    <citation type="submission" date="2016-01" db="EMBL/GenBank/DDBJ databases">
        <title>Complete Genome Sequence of Paenibacillus yonginensis DCY84, a novel Plant Growth-Promoting Bacteria with Elicitation of Induced Systemic Resistance.</title>
        <authorList>
            <person name="Kim Y.J."/>
            <person name="Yang D.C."/>
            <person name="Sukweenadhi J."/>
        </authorList>
    </citation>
    <scope>NUCLEOTIDE SEQUENCE [LARGE SCALE GENOMIC DNA]</scope>
    <source>
        <strain evidence="1 2">DCY84</strain>
    </source>
</reference>
<proteinExistence type="predicted"/>
<name>A0A1B1MYA3_9BACL</name>
<accession>A0A1B1MYA3</accession>
<dbReference type="EMBL" id="CP014167">
    <property type="protein sequence ID" value="ANS74160.1"/>
    <property type="molecule type" value="Genomic_DNA"/>
</dbReference>
<evidence type="ECO:0000313" key="1">
    <source>
        <dbReference type="EMBL" id="ANS74160.1"/>
    </source>
</evidence>
<keyword evidence="2" id="KW-1185">Reference proteome</keyword>
<gene>
    <name evidence="1" type="ORF">AWM70_05845</name>
</gene>
<dbReference type="Proteomes" id="UP000092573">
    <property type="component" value="Chromosome"/>
</dbReference>